<feature type="domain" description="Tyrosine specific protein phosphatases" evidence="15">
    <location>
        <begin position="667"/>
        <end position="730"/>
    </location>
</feature>
<accession>A0A0G4IKU7</accession>
<dbReference type="SMART" id="SM01326">
    <property type="entry name" value="PTEN_C2"/>
    <property type="match status" value="1"/>
</dbReference>
<dbReference type="Pfam" id="PF13802">
    <property type="entry name" value="Gal_mutarotas_2"/>
    <property type="match status" value="1"/>
</dbReference>
<evidence type="ECO:0000313" key="19">
    <source>
        <dbReference type="EMBL" id="CEO95712.1"/>
    </source>
</evidence>
<keyword evidence="9" id="KW-0443">Lipid metabolism</keyword>
<dbReference type="SUPFAM" id="SSF51011">
    <property type="entry name" value="Glycosyl hydrolase domain"/>
    <property type="match status" value="1"/>
</dbReference>
<keyword evidence="8" id="KW-0378">Hydrolase</keyword>
<dbReference type="GO" id="GO:0006629">
    <property type="term" value="P:lipid metabolic process"/>
    <property type="evidence" value="ECO:0007669"/>
    <property type="project" value="UniProtKB-KW"/>
</dbReference>
<evidence type="ECO:0000256" key="4">
    <source>
        <dbReference type="ARBA" id="ARBA00012741"/>
    </source>
</evidence>
<dbReference type="PROSITE" id="PS51757">
    <property type="entry name" value="TH1"/>
    <property type="match status" value="1"/>
</dbReference>
<protein>
    <recommendedName>
        <fullName evidence="12">Maltase</fullName>
        <ecNumber evidence="6">3.1.3.48</ecNumber>
        <ecNumber evidence="5">3.1.3.67</ecNumber>
        <ecNumber evidence="4">3.2.1.20</ecNumber>
    </recommendedName>
</protein>
<comment type="similarity">
    <text evidence="3">Belongs to the PTEN phosphatase protein family.</text>
</comment>
<dbReference type="InterPro" id="IPR025887">
    <property type="entry name" value="Glyco_hydro_31_N_dom"/>
</dbReference>
<dbReference type="InterPro" id="IPR000322">
    <property type="entry name" value="Glyco_hydro_31_TIM"/>
</dbReference>
<feature type="coiled-coil region" evidence="13">
    <location>
        <begin position="911"/>
        <end position="959"/>
    </location>
</feature>
<feature type="compositionally biased region" description="Polar residues" evidence="14">
    <location>
        <begin position="243"/>
        <end position="253"/>
    </location>
</feature>
<dbReference type="PROSITE" id="PS51182">
    <property type="entry name" value="C2_TENSIN"/>
    <property type="match status" value="1"/>
</dbReference>
<evidence type="ECO:0000256" key="2">
    <source>
        <dbReference type="ARBA" id="ARBA00007806"/>
    </source>
</evidence>
<dbReference type="Proteomes" id="UP000039324">
    <property type="component" value="Unassembled WGS sequence"/>
</dbReference>
<evidence type="ECO:0000256" key="14">
    <source>
        <dbReference type="SAM" id="MobiDB-lite"/>
    </source>
</evidence>
<dbReference type="SUPFAM" id="SSF49562">
    <property type="entry name" value="C2 domain (Calcium/lipid-binding domain, CaLB)"/>
    <property type="match status" value="1"/>
</dbReference>
<sequence>MGFDICRQSWLAPWISQFSWLFQETLHAAAMTPGDVENGVRHPHESPKFQAFLSHLVLGSREERRLLKTNESFPLRDVFHLVDLRYADISPGDSSTTPFAESDTKRRAHIVYAVCHHAEQTDEFIEALRSIEPSDARVEPFAFDRNRNQYYHFGATVAATVTTMLTCTVGNDDGRVYRQAAPTKNEPDGRFELVCDGVQSTLSFIKTLDRTNPAERELREQLQMLLPDLIAVEEREVKRSQKKATMSSVSQSAAARPHSIRQSRVERELARQEEERLEQEELARKRAERADELSEMSSALILELSRRTAARYSTPYVHEGFKISGDRWRISRELLSPPGGSSALLTMMSAVSASSLRSGNKLDDSVPYDKEEFDSVVSDDDAQGDMQRTKAERLMLSLEMRDRRDHLQIDQMPAVMSQIQAASDAAAKIHFSGNVTKLNRRHKAQDRVLVITNSVILNMKPQSYTIKRVIAIDHLSSVSLSDSSPEFVIHVNGEYDYWYSSLRRGEIIRTLAEVFQAKTGRELEAEISQTKNMALIMVHKTGDALRKRIMARSPTASKDPMNATGLTQKIRCLVSKKKVRYQQDDFDLDLTYITDRLIAMGFPSDDIDGIYRCVPNPFSEVYRFLETRHAGAYKVYNLCSERTYEPSKFHRRVALFPFEDHNVPNIDIILEFCRNVASWLKTPGNVAAVHCKAGKGRTGISRGLMLSCFLLYSQMFPTAEQALEYFGRKRTHNGKGVTIPSQRRFCLYFERFLRDYYGPDKPFSFVGVPLVITNIHLASTPRFGGDNGCNPYFKASNAAGERFFDSRKSVKIQHKNGDKGVDLTCLVHVRGNVKLEFFDQDQYKFDTPMFHFWLNTSFIEHNYIKLEKFELDKAHKDRDHKKFDPDFAVEVFFRPDDAAVAQVEKDDDLVLNATKAEDAELAKKVERLEQRIADLETLRLDLQNQNSLFSLQVDELREENDHPRWRRARACTRTKGTPHLSITVHKATMANAGAVVAIGLLLPLLLLCKADDPVPASTFGRYSIASGSVLDLEDSPGDIGFGAPIERAQLAITYLSDAVVRVRITDADHARWEVPGVLQGLPESPVPSSQALLSVHINYGDDFQLSVKRKGSPDVPLFEGRDLVFQDRYLRWQTSLPKNPALFGLGERITSLKLPYGQTWSFMASDQGTPVNKPLYGSHPFYLELREDGTAHGVFALTSNPMEVDLGTDSLTYRFVGGVFDFFFFAGPTPKDVLEQYHSLIGRPGLPAAWNLGFHQCRWGYHTLGALKDVVGNYSAAGIPLDTIWNDLDYMDGYRVFSLNEETYPKAEFQAFLAEIHAKGLHYIPIVDPGVKIDPNYDVYKDGVDDSVFLRAIPNAYTKDEFLVGKVWPGLVHYPDWTHPNATGWWTESIRRFHEMVPIDGLWTDMNEASNFCDGRCVLSNSRTNLSDDITDCNECSVVIDTGTWDRPWSPNSRGPLHGAINCRTGKSDGLDCGSISMAVKHHNGAYELDMHNLFGHYETMATHHALEVVRGTRAVILTRSTFPGSGRYASHWLGDNYSTFESMRESVGGMLAMGLFGIPIVGADICGFAGDTTVELCARWFQLGAFYPFSRNHNTLDSNVHQEAYGDVPGSPMARHDDELTGTTDRYNLGPVVRRVARAALLHRYALHHYYYTLAAQAAMFGGAIARPVFLEFPKDPTTWALDEQFMIGEALMVCPQLYEGATSVACVLPASSLWYDVASGRPAKSSSAVPTPIDVIPVFQRGGTIIPYIPDVALTIAAARQQPVALHVALDQNGNAKGQLYLDDGLSINTIQDGKYTVVEYSASRVDIDGAVYAFSLSAKARASGYDSGLVIKSIRVLPGCDDGLLTVNGNSHAVDVHVDFEHEVVVACHSVTMTATPKPVMTI</sequence>
<dbReference type="EMBL" id="CDSF01000035">
    <property type="protein sequence ID" value="CEO95712.1"/>
    <property type="molecule type" value="Genomic_DNA"/>
</dbReference>
<dbReference type="Gene3D" id="2.60.40.1760">
    <property type="entry name" value="glycosyl hydrolase (family 31)"/>
    <property type="match status" value="1"/>
</dbReference>
<dbReference type="InterPro" id="IPR030458">
    <property type="entry name" value="Glyco_hydro_31_AS"/>
</dbReference>
<dbReference type="InterPro" id="IPR014020">
    <property type="entry name" value="Tensin_C2-dom"/>
</dbReference>
<dbReference type="CDD" id="cd06602">
    <property type="entry name" value="GH31_MGAM_SI_GAA"/>
    <property type="match status" value="1"/>
</dbReference>
<evidence type="ECO:0000256" key="1">
    <source>
        <dbReference type="ARBA" id="ARBA00001657"/>
    </source>
</evidence>
<dbReference type="GO" id="GO:0030246">
    <property type="term" value="F:carbohydrate binding"/>
    <property type="evidence" value="ECO:0007669"/>
    <property type="project" value="InterPro"/>
</dbReference>
<evidence type="ECO:0000256" key="13">
    <source>
        <dbReference type="SAM" id="Coils"/>
    </source>
</evidence>
<dbReference type="InterPro" id="IPR010926">
    <property type="entry name" value="Myosin_TH1"/>
</dbReference>
<dbReference type="InterPro" id="IPR045101">
    <property type="entry name" value="PTP_PTEN"/>
</dbReference>
<dbReference type="EC" id="3.1.3.48" evidence="6"/>
<organism evidence="19 20">
    <name type="scientific">Plasmodiophora brassicae</name>
    <name type="common">Clubroot disease agent</name>
    <dbReference type="NCBI Taxonomy" id="37360"/>
    <lineage>
        <taxon>Eukaryota</taxon>
        <taxon>Sar</taxon>
        <taxon>Rhizaria</taxon>
        <taxon>Endomyxa</taxon>
        <taxon>Phytomyxea</taxon>
        <taxon>Plasmodiophorida</taxon>
        <taxon>Plasmodiophoridae</taxon>
        <taxon>Plasmodiophora</taxon>
    </lineage>
</organism>
<dbReference type="InterPro" id="IPR030459">
    <property type="entry name" value="Glyco_hydro_31_CS"/>
</dbReference>
<dbReference type="CDD" id="cd14509">
    <property type="entry name" value="PTP_PTEN"/>
    <property type="match status" value="1"/>
</dbReference>
<dbReference type="Gene3D" id="3.20.20.80">
    <property type="entry name" value="Glycosidases"/>
    <property type="match status" value="1"/>
</dbReference>
<evidence type="ECO:0000256" key="9">
    <source>
        <dbReference type="ARBA" id="ARBA00023098"/>
    </source>
</evidence>
<dbReference type="SUPFAM" id="SSF52799">
    <property type="entry name" value="(Phosphotyrosine protein) phosphatases II"/>
    <property type="match status" value="1"/>
</dbReference>
<proteinExistence type="inferred from homology"/>
<evidence type="ECO:0000256" key="3">
    <source>
        <dbReference type="ARBA" id="ARBA00007881"/>
    </source>
</evidence>
<evidence type="ECO:0000259" key="17">
    <source>
        <dbReference type="PROSITE" id="PS51182"/>
    </source>
</evidence>
<dbReference type="PROSITE" id="PS50056">
    <property type="entry name" value="TYR_PHOSPHATASE_2"/>
    <property type="match status" value="1"/>
</dbReference>
<comment type="catalytic activity">
    <reaction evidence="1">
        <text>Hydrolysis of terminal, non-reducing (1-&gt;4)-linked alpha-D-glucose residues with release of alpha-D-glucose.</text>
        <dbReference type="EC" id="3.2.1.20"/>
    </reaction>
</comment>
<dbReference type="InterPro" id="IPR017853">
    <property type="entry name" value="GH"/>
</dbReference>
<dbReference type="InterPro" id="IPR029021">
    <property type="entry name" value="Prot-tyrosine_phosphatase-like"/>
</dbReference>
<evidence type="ECO:0000259" key="18">
    <source>
        <dbReference type="PROSITE" id="PS51757"/>
    </source>
</evidence>
<dbReference type="SUPFAM" id="SSF51445">
    <property type="entry name" value="(Trans)glycosidases"/>
    <property type="match status" value="1"/>
</dbReference>
<dbReference type="Gene3D" id="3.90.190.10">
    <property type="entry name" value="Protein tyrosine phosphatase superfamily"/>
    <property type="match status" value="1"/>
</dbReference>
<dbReference type="Gene3D" id="2.60.40.1110">
    <property type="match status" value="1"/>
</dbReference>
<dbReference type="Pfam" id="PF06017">
    <property type="entry name" value="Myosin_TH1"/>
    <property type="match status" value="1"/>
</dbReference>
<evidence type="ECO:0000313" key="20">
    <source>
        <dbReference type="Proteomes" id="UP000039324"/>
    </source>
</evidence>
<dbReference type="SUPFAM" id="SSF74650">
    <property type="entry name" value="Galactose mutarotase-like"/>
    <property type="match status" value="1"/>
</dbReference>
<dbReference type="InterPro" id="IPR029023">
    <property type="entry name" value="Tensin_phosphatase"/>
</dbReference>
<feature type="compositionally biased region" description="Basic and acidic residues" evidence="14">
    <location>
        <begin position="263"/>
        <end position="274"/>
    </location>
</feature>
<dbReference type="STRING" id="37360.A0A0G4IKU7"/>
<evidence type="ECO:0000256" key="7">
    <source>
        <dbReference type="ARBA" id="ARBA00022729"/>
    </source>
</evidence>
<evidence type="ECO:0000256" key="6">
    <source>
        <dbReference type="ARBA" id="ARBA00013064"/>
    </source>
</evidence>
<keyword evidence="13" id="KW-0175">Coiled coil</keyword>
<dbReference type="GO" id="GO:0016459">
    <property type="term" value="C:myosin complex"/>
    <property type="evidence" value="ECO:0007669"/>
    <property type="project" value="InterPro"/>
</dbReference>
<reference evidence="19 20" key="1">
    <citation type="submission" date="2015-02" db="EMBL/GenBank/DDBJ databases">
        <authorList>
            <person name="Chooi Y.-H."/>
        </authorList>
    </citation>
    <scope>NUCLEOTIDE SEQUENCE [LARGE SCALE GENOMIC DNA]</scope>
    <source>
        <strain evidence="19">E3</strain>
    </source>
</reference>
<name>A0A0G4IKU7_PLABS</name>
<comment type="similarity">
    <text evidence="2">Belongs to the glycosyl hydrolase 31 family.</text>
</comment>
<keyword evidence="11" id="KW-0326">Glycosidase</keyword>
<dbReference type="GO" id="GO:0003774">
    <property type="term" value="F:cytoskeletal motor activity"/>
    <property type="evidence" value="ECO:0007669"/>
    <property type="project" value="InterPro"/>
</dbReference>
<dbReference type="PROSITE" id="PS00129">
    <property type="entry name" value="GLYCOSYL_HYDROL_F31_1"/>
    <property type="match status" value="1"/>
</dbReference>
<evidence type="ECO:0000256" key="8">
    <source>
        <dbReference type="ARBA" id="ARBA00022801"/>
    </source>
</evidence>
<feature type="domain" description="C2 tensin-type" evidence="17">
    <location>
        <begin position="767"/>
        <end position="896"/>
    </location>
</feature>
<dbReference type="PANTHER" id="PTHR22762:SF133">
    <property type="entry name" value="P-TYPE DOMAIN-CONTAINING PROTEIN"/>
    <property type="match status" value="1"/>
</dbReference>
<feature type="domain" description="Phosphatase tensin-type" evidence="16">
    <location>
        <begin position="579"/>
        <end position="756"/>
    </location>
</feature>
<evidence type="ECO:0000256" key="5">
    <source>
        <dbReference type="ARBA" id="ARBA00013015"/>
    </source>
</evidence>
<dbReference type="Pfam" id="PF01055">
    <property type="entry name" value="Glyco_hydro_31_2nd"/>
    <property type="match status" value="1"/>
</dbReference>
<keyword evidence="7" id="KW-0732">Signal</keyword>
<dbReference type="Gene3D" id="2.60.40.1180">
    <property type="entry name" value="Golgi alpha-mannosidase II"/>
    <property type="match status" value="2"/>
</dbReference>
<evidence type="ECO:0000259" key="15">
    <source>
        <dbReference type="PROSITE" id="PS50056"/>
    </source>
</evidence>
<dbReference type="PROSITE" id="PS51181">
    <property type="entry name" value="PPASE_TENSIN"/>
    <property type="match status" value="1"/>
</dbReference>
<dbReference type="InterPro" id="IPR035892">
    <property type="entry name" value="C2_domain_sf"/>
</dbReference>
<feature type="domain" description="TH1" evidence="18">
    <location>
        <begin position="391"/>
        <end position="578"/>
    </location>
</feature>
<dbReference type="EC" id="3.2.1.20" evidence="4"/>
<dbReference type="OrthoDB" id="5839090at2759"/>
<dbReference type="Pfam" id="PF21365">
    <property type="entry name" value="Glyco_hydro_31_3rd"/>
    <property type="match status" value="1"/>
</dbReference>
<evidence type="ECO:0000256" key="12">
    <source>
        <dbReference type="ARBA" id="ARBA00041343"/>
    </source>
</evidence>
<dbReference type="EC" id="3.1.3.67" evidence="5"/>
<dbReference type="InterPro" id="IPR013780">
    <property type="entry name" value="Glyco_hydro_b"/>
</dbReference>
<dbReference type="CDD" id="cd14752">
    <property type="entry name" value="GH31_N"/>
    <property type="match status" value="1"/>
</dbReference>
<dbReference type="InterPro" id="IPR011013">
    <property type="entry name" value="Gal_mutarotase_sf_dom"/>
</dbReference>
<dbReference type="GO" id="GO:0090599">
    <property type="term" value="F:alpha-glucosidase activity"/>
    <property type="evidence" value="ECO:0007669"/>
    <property type="project" value="UniProtKB-ARBA"/>
</dbReference>
<dbReference type="InterPro" id="IPR000387">
    <property type="entry name" value="Tyr_Pase_dom"/>
</dbReference>
<dbReference type="PROSITE" id="PS00707">
    <property type="entry name" value="GLYCOSYL_HYDROL_F31_2"/>
    <property type="match status" value="1"/>
</dbReference>
<dbReference type="PROSITE" id="PS00383">
    <property type="entry name" value="TYR_PHOSPHATASE_1"/>
    <property type="match status" value="1"/>
</dbReference>
<dbReference type="InterPro" id="IPR016130">
    <property type="entry name" value="Tyr_Pase_AS"/>
</dbReference>
<dbReference type="GO" id="GO:0005975">
    <property type="term" value="P:carbohydrate metabolic process"/>
    <property type="evidence" value="ECO:0007669"/>
    <property type="project" value="InterPro"/>
</dbReference>
<evidence type="ECO:0000259" key="16">
    <source>
        <dbReference type="PROSITE" id="PS51181"/>
    </source>
</evidence>
<feature type="region of interest" description="Disordered" evidence="14">
    <location>
        <begin position="240"/>
        <end position="274"/>
    </location>
</feature>
<dbReference type="PANTHER" id="PTHR22762">
    <property type="entry name" value="ALPHA-GLUCOSIDASE"/>
    <property type="match status" value="1"/>
</dbReference>
<dbReference type="InterPro" id="IPR048395">
    <property type="entry name" value="Glyco_hydro_31_C"/>
</dbReference>
<keyword evidence="20" id="KW-1185">Reference proteome</keyword>
<keyword evidence="10" id="KW-0325">Glycoprotein</keyword>
<evidence type="ECO:0000256" key="10">
    <source>
        <dbReference type="ARBA" id="ARBA00023180"/>
    </source>
</evidence>
<dbReference type="GO" id="GO:0052866">
    <property type="term" value="F:phosphatidylinositol phosphate phosphatase activity"/>
    <property type="evidence" value="ECO:0007669"/>
    <property type="project" value="UniProtKB-ARBA"/>
</dbReference>
<evidence type="ECO:0000256" key="11">
    <source>
        <dbReference type="ARBA" id="ARBA00023295"/>
    </source>
</evidence>
<dbReference type="Pfam" id="PF10409">
    <property type="entry name" value="PTEN_C2"/>
    <property type="match status" value="1"/>
</dbReference>
<gene>
    <name evidence="19" type="ORF">PBRA_004425</name>
</gene>